<keyword evidence="6" id="KW-1185">Reference proteome</keyword>
<gene>
    <name evidence="5" type="ORF">FXN61_06915</name>
</gene>
<dbReference type="InterPro" id="IPR028978">
    <property type="entry name" value="Chorismate_lyase_/UTRA_dom_sf"/>
</dbReference>
<evidence type="ECO:0000313" key="6">
    <source>
        <dbReference type="Proteomes" id="UP001515943"/>
    </source>
</evidence>
<dbReference type="EMBL" id="VSRL01000016">
    <property type="protein sequence ID" value="NKE56576.1"/>
    <property type="molecule type" value="Genomic_DNA"/>
</dbReference>
<keyword evidence="2" id="KW-0238">DNA-binding</keyword>
<evidence type="ECO:0000256" key="3">
    <source>
        <dbReference type="ARBA" id="ARBA00023163"/>
    </source>
</evidence>
<reference evidence="5 6" key="1">
    <citation type="submission" date="2019-08" db="EMBL/GenBank/DDBJ databases">
        <title>Lentzea from Indian Himalayas.</title>
        <authorList>
            <person name="Mandal S."/>
            <person name="Mallick Gupta A."/>
            <person name="Maiti P.K."/>
            <person name="Sarkar J."/>
            <person name="Mandal S."/>
        </authorList>
    </citation>
    <scope>NUCLEOTIDE SEQUENCE [LARGE SCALE GENOMIC DNA]</scope>
    <source>
        <strain evidence="5 6">PSKA42</strain>
    </source>
</reference>
<sequence>MPVVERPEPPYLQVVRHIREQIMAGELTEGELVPSARKLATEWGVALATAVKALNTLRAEGLVAGVPGVGTVVTSRERHTSPQDRMLVTHRTGLIYPPGQHARVRSAELVPAPPYVADALGIESGALVIRRTRTTYNSKNQPESTSTSWFNGDLRETCPDLLELKRIKNGTAGYINARTGRRLVHGRDGIAAAAATGEVAAELGIKPGEPVLLGRNWWRDEQGVVAEFGESVAPKERWVFYDYEIGNGK</sequence>
<name>A0ABX1FCX8_9PSEU</name>
<evidence type="ECO:0000256" key="1">
    <source>
        <dbReference type="ARBA" id="ARBA00023015"/>
    </source>
</evidence>
<dbReference type="SUPFAM" id="SSF64288">
    <property type="entry name" value="Chorismate lyase-like"/>
    <property type="match status" value="1"/>
</dbReference>
<dbReference type="RefSeq" id="WP_167971399.1">
    <property type="nucleotide sequence ID" value="NZ_VSRL01000016.1"/>
</dbReference>
<dbReference type="SMART" id="SM00866">
    <property type="entry name" value="UTRA"/>
    <property type="match status" value="1"/>
</dbReference>
<dbReference type="PROSITE" id="PS50949">
    <property type="entry name" value="HTH_GNTR"/>
    <property type="match status" value="1"/>
</dbReference>
<organism evidence="5 6">
    <name type="scientific">Lentzea indica</name>
    <dbReference type="NCBI Taxonomy" id="2604800"/>
    <lineage>
        <taxon>Bacteria</taxon>
        <taxon>Bacillati</taxon>
        <taxon>Actinomycetota</taxon>
        <taxon>Actinomycetes</taxon>
        <taxon>Pseudonocardiales</taxon>
        <taxon>Pseudonocardiaceae</taxon>
        <taxon>Lentzea</taxon>
    </lineage>
</organism>
<dbReference type="PANTHER" id="PTHR44846">
    <property type="entry name" value="MANNOSYL-D-GLYCERATE TRANSPORT/METABOLISM SYSTEM REPRESSOR MNGR-RELATED"/>
    <property type="match status" value="1"/>
</dbReference>
<dbReference type="Gene3D" id="1.10.10.10">
    <property type="entry name" value="Winged helix-like DNA-binding domain superfamily/Winged helix DNA-binding domain"/>
    <property type="match status" value="1"/>
</dbReference>
<dbReference type="SUPFAM" id="SSF46785">
    <property type="entry name" value="Winged helix' DNA-binding domain"/>
    <property type="match status" value="1"/>
</dbReference>
<dbReference type="InterPro" id="IPR011663">
    <property type="entry name" value="UTRA"/>
</dbReference>
<dbReference type="Proteomes" id="UP001515943">
    <property type="component" value="Unassembled WGS sequence"/>
</dbReference>
<comment type="caution">
    <text evidence="5">The sequence shown here is derived from an EMBL/GenBank/DDBJ whole genome shotgun (WGS) entry which is preliminary data.</text>
</comment>
<feature type="domain" description="HTH gntR-type" evidence="4">
    <location>
        <begin position="8"/>
        <end position="76"/>
    </location>
</feature>
<proteinExistence type="predicted"/>
<keyword evidence="1" id="KW-0805">Transcription regulation</keyword>
<dbReference type="Pfam" id="PF07702">
    <property type="entry name" value="UTRA"/>
    <property type="match status" value="1"/>
</dbReference>
<dbReference type="InterPro" id="IPR050679">
    <property type="entry name" value="Bact_HTH_transcr_reg"/>
</dbReference>
<evidence type="ECO:0000313" key="5">
    <source>
        <dbReference type="EMBL" id="NKE56576.1"/>
    </source>
</evidence>
<dbReference type="CDD" id="cd07377">
    <property type="entry name" value="WHTH_GntR"/>
    <property type="match status" value="1"/>
</dbReference>
<dbReference type="InterPro" id="IPR000524">
    <property type="entry name" value="Tscrpt_reg_HTH_GntR"/>
</dbReference>
<evidence type="ECO:0000259" key="4">
    <source>
        <dbReference type="PROSITE" id="PS50949"/>
    </source>
</evidence>
<dbReference type="SMART" id="SM00345">
    <property type="entry name" value="HTH_GNTR"/>
    <property type="match status" value="1"/>
</dbReference>
<keyword evidence="3" id="KW-0804">Transcription</keyword>
<dbReference type="Pfam" id="PF00392">
    <property type="entry name" value="GntR"/>
    <property type="match status" value="1"/>
</dbReference>
<dbReference type="InterPro" id="IPR036390">
    <property type="entry name" value="WH_DNA-bd_sf"/>
</dbReference>
<evidence type="ECO:0000256" key="2">
    <source>
        <dbReference type="ARBA" id="ARBA00023125"/>
    </source>
</evidence>
<dbReference type="Gene3D" id="3.40.1410.10">
    <property type="entry name" value="Chorismate lyase-like"/>
    <property type="match status" value="1"/>
</dbReference>
<dbReference type="PANTHER" id="PTHR44846:SF17">
    <property type="entry name" value="GNTR-FAMILY TRANSCRIPTIONAL REGULATOR"/>
    <property type="match status" value="1"/>
</dbReference>
<dbReference type="InterPro" id="IPR036388">
    <property type="entry name" value="WH-like_DNA-bd_sf"/>
</dbReference>
<accession>A0ABX1FCX8</accession>
<protein>
    <submittedName>
        <fullName evidence="5">GntR family transcriptional regulator</fullName>
    </submittedName>
</protein>